<reference evidence="8" key="2">
    <citation type="submission" date="2025-08" db="UniProtKB">
        <authorList>
            <consortium name="Ensembl"/>
        </authorList>
    </citation>
    <scope>IDENTIFICATION</scope>
</reference>
<keyword evidence="4" id="KW-0949">S-adenosyl-L-methionine</keyword>
<protein>
    <recommendedName>
        <fullName evidence="5">Protein arginine N-methyltransferase 6</fullName>
        <ecNumber evidence="1">2.1.1.319</ecNumber>
    </recommendedName>
    <alternativeName>
        <fullName evidence="6">Histone-arginine N-methyltransferase PRMT6</fullName>
    </alternativeName>
</protein>
<evidence type="ECO:0000256" key="6">
    <source>
        <dbReference type="ARBA" id="ARBA00042685"/>
    </source>
</evidence>
<evidence type="ECO:0000256" key="2">
    <source>
        <dbReference type="ARBA" id="ARBA00022603"/>
    </source>
</evidence>
<proteinExistence type="predicted"/>
<evidence type="ECO:0000259" key="7">
    <source>
        <dbReference type="Pfam" id="PF22528"/>
    </source>
</evidence>
<dbReference type="Proteomes" id="UP000694620">
    <property type="component" value="Chromosome 10"/>
</dbReference>
<dbReference type="Pfam" id="PF06325">
    <property type="entry name" value="PrmA"/>
    <property type="match status" value="1"/>
</dbReference>
<dbReference type="CDD" id="cd02440">
    <property type="entry name" value="AdoMet_MTases"/>
    <property type="match status" value="1"/>
</dbReference>
<dbReference type="PANTHER" id="PTHR11006">
    <property type="entry name" value="PROTEIN ARGININE N-METHYLTRANSFERASE"/>
    <property type="match status" value="1"/>
</dbReference>
<evidence type="ECO:0000256" key="1">
    <source>
        <dbReference type="ARBA" id="ARBA00011925"/>
    </source>
</evidence>
<dbReference type="Pfam" id="PF22528">
    <property type="entry name" value="PRMT_C"/>
    <property type="match status" value="1"/>
</dbReference>
<evidence type="ECO:0000256" key="3">
    <source>
        <dbReference type="ARBA" id="ARBA00022679"/>
    </source>
</evidence>
<dbReference type="Ensembl" id="ENSECRT00000020115.1">
    <property type="protein sequence ID" value="ENSECRP00000019711.1"/>
    <property type="gene ID" value="ENSECRG00000013189.1"/>
</dbReference>
<dbReference type="Gene3D" id="2.70.160.11">
    <property type="entry name" value="Hnrnp arginine n-methyltransferase1"/>
    <property type="match status" value="1"/>
</dbReference>
<evidence type="ECO:0000313" key="9">
    <source>
        <dbReference type="Proteomes" id="UP000694620"/>
    </source>
</evidence>
<reference evidence="8" key="1">
    <citation type="submission" date="2021-06" db="EMBL/GenBank/DDBJ databases">
        <authorList>
            <consortium name="Wellcome Sanger Institute Data Sharing"/>
        </authorList>
    </citation>
    <scope>NUCLEOTIDE SEQUENCE [LARGE SCALE GENOMIC DNA]</scope>
</reference>
<dbReference type="GO" id="GO:0035242">
    <property type="term" value="F:protein-arginine omega-N asymmetric methyltransferase activity"/>
    <property type="evidence" value="ECO:0007669"/>
    <property type="project" value="UniProtKB-EC"/>
</dbReference>
<dbReference type="GO" id="GO:0042054">
    <property type="term" value="F:histone methyltransferase activity"/>
    <property type="evidence" value="ECO:0007669"/>
    <property type="project" value="TreeGrafter"/>
</dbReference>
<name>A0A8C4SNK4_ERPCA</name>
<dbReference type="Gene3D" id="3.40.50.150">
    <property type="entry name" value="Vaccinia Virus protein VP39"/>
    <property type="match status" value="1"/>
</dbReference>
<accession>A0A8C4SNK4</accession>
<organism evidence="8 9">
    <name type="scientific">Erpetoichthys calabaricus</name>
    <name type="common">Rope fish</name>
    <name type="synonym">Calamoichthys calabaricus</name>
    <dbReference type="NCBI Taxonomy" id="27687"/>
    <lineage>
        <taxon>Eukaryota</taxon>
        <taxon>Metazoa</taxon>
        <taxon>Chordata</taxon>
        <taxon>Craniata</taxon>
        <taxon>Vertebrata</taxon>
        <taxon>Euteleostomi</taxon>
        <taxon>Actinopterygii</taxon>
        <taxon>Polypteriformes</taxon>
        <taxon>Polypteridae</taxon>
        <taxon>Erpetoichthys</taxon>
    </lineage>
</organism>
<keyword evidence="2" id="KW-0489">Methyltransferase</keyword>
<gene>
    <name evidence="8" type="primary">PRMT6</name>
</gene>
<sequence length="307" mass="35365">LIDVKLCGGKKHTFLPFVFQKFDRTTQDKLYFESYSDVTIHEEMLADKVRTNSYRLGILRNYKSIRGKVVLDVGAGTGVLSVFCVQAGAKRVYAVEASSIAEQAKKSVKLNKMEDAITVVVDVIVSEWMGYALMHESYAASVLFARDKWLKPGAVAEDRLNFWYTVKEQYDVDMTCMFDFARKRRLQLRVLRLLLRERLLLWFSVTFQGEDKPLVLSTSPFKQETHWKQSILYLDEPVDVVQDTKIMGEITLSPSEKSPRHICAHLDCTIGEQKMKSKTFKLGIQLYSLPCYEKSKLSCATYIFHFF</sequence>
<dbReference type="InterPro" id="IPR029063">
    <property type="entry name" value="SAM-dependent_MTases_sf"/>
</dbReference>
<keyword evidence="9" id="KW-1185">Reference proteome</keyword>
<dbReference type="GO" id="GO:0032259">
    <property type="term" value="P:methylation"/>
    <property type="evidence" value="ECO:0007669"/>
    <property type="project" value="UniProtKB-KW"/>
</dbReference>
<keyword evidence="3" id="KW-0808">Transferase</keyword>
<reference evidence="8" key="3">
    <citation type="submission" date="2025-09" db="UniProtKB">
        <authorList>
            <consortium name="Ensembl"/>
        </authorList>
    </citation>
    <scope>IDENTIFICATION</scope>
</reference>
<dbReference type="SUPFAM" id="SSF53335">
    <property type="entry name" value="S-adenosyl-L-methionine-dependent methyltransferases"/>
    <property type="match status" value="1"/>
</dbReference>
<dbReference type="InterPro" id="IPR025799">
    <property type="entry name" value="Arg_MeTrfase"/>
</dbReference>
<dbReference type="EC" id="2.1.1.319" evidence="1"/>
<evidence type="ECO:0000256" key="5">
    <source>
        <dbReference type="ARBA" id="ARBA00040406"/>
    </source>
</evidence>
<evidence type="ECO:0000256" key="4">
    <source>
        <dbReference type="ARBA" id="ARBA00022691"/>
    </source>
</evidence>
<dbReference type="GeneTree" id="ENSGT00940000160961"/>
<dbReference type="InterPro" id="IPR055135">
    <property type="entry name" value="PRMT_dom"/>
</dbReference>
<dbReference type="AlphaFoldDB" id="A0A8C4SNK4"/>
<dbReference type="PANTHER" id="PTHR11006:SF73">
    <property type="entry name" value="PROTEIN ARGININE N-METHYLTRANSFERASE 6"/>
    <property type="match status" value="1"/>
</dbReference>
<evidence type="ECO:0000313" key="8">
    <source>
        <dbReference type="Ensembl" id="ENSECRP00000019711.1"/>
    </source>
</evidence>
<dbReference type="FunFam" id="3.40.50.150:FF:000016">
    <property type="entry name" value="Protein arginine N-methyltransferase 6"/>
    <property type="match status" value="1"/>
</dbReference>
<feature type="domain" description="Protein arginine N-methyltransferase" evidence="7">
    <location>
        <begin position="199"/>
        <end position="267"/>
    </location>
</feature>